<name>A0A1W1HHK1_9BACT</name>
<evidence type="ECO:0000256" key="6">
    <source>
        <dbReference type="PROSITE-ProRule" id="PRU00169"/>
    </source>
</evidence>
<dbReference type="PROSITE" id="PS51755">
    <property type="entry name" value="OMPR_PHOB"/>
    <property type="match status" value="1"/>
</dbReference>
<keyword evidence="1 6" id="KW-0597">Phosphoprotein</keyword>
<gene>
    <name evidence="10" type="primary">baeR</name>
    <name evidence="10" type="ORF">MTBBW1_460008</name>
</gene>
<proteinExistence type="predicted"/>
<dbReference type="SMART" id="SM00862">
    <property type="entry name" value="Trans_reg_C"/>
    <property type="match status" value="1"/>
</dbReference>
<dbReference type="STRING" id="1246637.MTBBW1_460008"/>
<dbReference type="Gene3D" id="1.10.10.10">
    <property type="entry name" value="Winged helix-like DNA-binding domain superfamily/Winged helix DNA-binding domain"/>
    <property type="match status" value="1"/>
</dbReference>
<reference evidence="10 11" key="1">
    <citation type="submission" date="2017-03" db="EMBL/GenBank/DDBJ databases">
        <authorList>
            <person name="Afonso C.L."/>
            <person name="Miller P.J."/>
            <person name="Scott M.A."/>
            <person name="Spackman E."/>
            <person name="Goraichik I."/>
            <person name="Dimitrov K.M."/>
            <person name="Suarez D.L."/>
            <person name="Swayne D.E."/>
        </authorList>
    </citation>
    <scope>NUCLEOTIDE SEQUENCE [LARGE SCALE GENOMIC DNA]</scope>
    <source>
        <strain evidence="10">PRJEB14757</strain>
    </source>
</reference>
<dbReference type="RefSeq" id="WP_080801177.1">
    <property type="nucleotide sequence ID" value="NZ_LT828542.1"/>
</dbReference>
<keyword evidence="4 7" id="KW-0238">DNA-binding</keyword>
<dbReference type="InterPro" id="IPR001867">
    <property type="entry name" value="OmpR/PhoB-type_DNA-bd"/>
</dbReference>
<dbReference type="InterPro" id="IPR011006">
    <property type="entry name" value="CheY-like_superfamily"/>
</dbReference>
<dbReference type="InterPro" id="IPR036388">
    <property type="entry name" value="WH-like_DNA-bd_sf"/>
</dbReference>
<keyword evidence="3" id="KW-0805">Transcription regulation</keyword>
<keyword evidence="2" id="KW-0902">Two-component regulatory system</keyword>
<sequence length="239" mass="27255">MKNTRILIVEDEKDIAQILQEYMKKEGFQATVISNGNDVLPFVKNTLLSLILLDLMLPGMDGREICREIRKFSNIPIIMLTARVEEIDRIIGLELGADDYVCKPFSPKEVVARVHAVLRRTLPDPEKNVETDSKAETNPRNVIKAGPLQLHVESRELIINGNPSYLTPNEFEILSIMLQRPGQIFSRNTLIEKVQGYDFEGYDRTIDFHIKNIRKKIAEHLPGKKIIQATYGIGYKVVI</sequence>
<evidence type="ECO:0000256" key="3">
    <source>
        <dbReference type="ARBA" id="ARBA00023015"/>
    </source>
</evidence>
<evidence type="ECO:0000256" key="2">
    <source>
        <dbReference type="ARBA" id="ARBA00023012"/>
    </source>
</evidence>
<feature type="domain" description="Response regulatory" evidence="8">
    <location>
        <begin position="5"/>
        <end position="118"/>
    </location>
</feature>
<organism evidence="10 11">
    <name type="scientific">Desulfamplus magnetovallimortis</name>
    <dbReference type="NCBI Taxonomy" id="1246637"/>
    <lineage>
        <taxon>Bacteria</taxon>
        <taxon>Pseudomonadati</taxon>
        <taxon>Thermodesulfobacteriota</taxon>
        <taxon>Desulfobacteria</taxon>
        <taxon>Desulfobacterales</taxon>
        <taxon>Desulfobacteraceae</taxon>
        <taxon>Desulfamplus</taxon>
    </lineage>
</organism>
<dbReference type="PROSITE" id="PS50110">
    <property type="entry name" value="RESPONSE_REGULATORY"/>
    <property type="match status" value="1"/>
</dbReference>
<dbReference type="Pfam" id="PF00072">
    <property type="entry name" value="Response_reg"/>
    <property type="match status" value="1"/>
</dbReference>
<evidence type="ECO:0000256" key="7">
    <source>
        <dbReference type="PROSITE-ProRule" id="PRU01091"/>
    </source>
</evidence>
<dbReference type="GO" id="GO:0005829">
    <property type="term" value="C:cytosol"/>
    <property type="evidence" value="ECO:0007669"/>
    <property type="project" value="TreeGrafter"/>
</dbReference>
<dbReference type="EMBL" id="FWEV01000288">
    <property type="protein sequence ID" value="SLM31852.1"/>
    <property type="molecule type" value="Genomic_DNA"/>
</dbReference>
<dbReference type="Proteomes" id="UP000191931">
    <property type="component" value="Unassembled WGS sequence"/>
</dbReference>
<evidence type="ECO:0000313" key="11">
    <source>
        <dbReference type="Proteomes" id="UP000191931"/>
    </source>
</evidence>
<dbReference type="GO" id="GO:0032993">
    <property type="term" value="C:protein-DNA complex"/>
    <property type="evidence" value="ECO:0007669"/>
    <property type="project" value="TreeGrafter"/>
</dbReference>
<dbReference type="PANTHER" id="PTHR48111">
    <property type="entry name" value="REGULATOR OF RPOS"/>
    <property type="match status" value="1"/>
</dbReference>
<evidence type="ECO:0000256" key="1">
    <source>
        <dbReference type="ARBA" id="ARBA00022553"/>
    </source>
</evidence>
<dbReference type="SUPFAM" id="SSF46894">
    <property type="entry name" value="C-terminal effector domain of the bipartite response regulators"/>
    <property type="match status" value="1"/>
</dbReference>
<evidence type="ECO:0000256" key="5">
    <source>
        <dbReference type="ARBA" id="ARBA00023163"/>
    </source>
</evidence>
<feature type="modified residue" description="4-aspartylphosphate" evidence="6">
    <location>
        <position position="54"/>
    </location>
</feature>
<evidence type="ECO:0000259" key="9">
    <source>
        <dbReference type="PROSITE" id="PS51755"/>
    </source>
</evidence>
<keyword evidence="11" id="KW-1185">Reference proteome</keyword>
<evidence type="ECO:0000259" key="8">
    <source>
        <dbReference type="PROSITE" id="PS50110"/>
    </source>
</evidence>
<dbReference type="FunFam" id="3.40.50.2300:FF:000001">
    <property type="entry name" value="DNA-binding response regulator PhoB"/>
    <property type="match status" value="1"/>
</dbReference>
<dbReference type="InterPro" id="IPR001789">
    <property type="entry name" value="Sig_transdc_resp-reg_receiver"/>
</dbReference>
<dbReference type="SMART" id="SM00448">
    <property type="entry name" value="REC"/>
    <property type="match status" value="1"/>
</dbReference>
<dbReference type="AlphaFoldDB" id="A0A1W1HHK1"/>
<dbReference type="OrthoDB" id="9793321at2"/>
<evidence type="ECO:0000313" key="10">
    <source>
        <dbReference type="EMBL" id="SLM31852.1"/>
    </source>
</evidence>
<keyword evidence="5" id="KW-0804">Transcription</keyword>
<dbReference type="CDD" id="cd00383">
    <property type="entry name" value="trans_reg_C"/>
    <property type="match status" value="1"/>
</dbReference>
<accession>A0A1W1HHK1</accession>
<evidence type="ECO:0000256" key="4">
    <source>
        <dbReference type="ARBA" id="ARBA00023125"/>
    </source>
</evidence>
<dbReference type="InterPro" id="IPR016032">
    <property type="entry name" value="Sig_transdc_resp-reg_C-effctor"/>
</dbReference>
<dbReference type="GO" id="GO:0000976">
    <property type="term" value="F:transcription cis-regulatory region binding"/>
    <property type="evidence" value="ECO:0007669"/>
    <property type="project" value="TreeGrafter"/>
</dbReference>
<dbReference type="GO" id="GO:0000156">
    <property type="term" value="F:phosphorelay response regulator activity"/>
    <property type="evidence" value="ECO:0007669"/>
    <property type="project" value="TreeGrafter"/>
</dbReference>
<dbReference type="GO" id="GO:0006355">
    <property type="term" value="P:regulation of DNA-templated transcription"/>
    <property type="evidence" value="ECO:0007669"/>
    <property type="project" value="InterPro"/>
</dbReference>
<protein>
    <submittedName>
        <fullName evidence="10">DNA-binding response regulator in two-component regulatory system with BaeS</fullName>
    </submittedName>
</protein>
<dbReference type="InterPro" id="IPR039420">
    <property type="entry name" value="WalR-like"/>
</dbReference>
<feature type="domain" description="OmpR/PhoB-type" evidence="9">
    <location>
        <begin position="140"/>
        <end position="239"/>
    </location>
</feature>
<dbReference type="Pfam" id="PF00486">
    <property type="entry name" value="Trans_reg_C"/>
    <property type="match status" value="1"/>
</dbReference>
<feature type="DNA-binding region" description="OmpR/PhoB-type" evidence="7">
    <location>
        <begin position="140"/>
        <end position="239"/>
    </location>
</feature>
<dbReference type="Gene3D" id="6.10.250.690">
    <property type="match status" value="1"/>
</dbReference>
<dbReference type="Gene3D" id="3.40.50.2300">
    <property type="match status" value="1"/>
</dbReference>
<dbReference type="PANTHER" id="PTHR48111:SF59">
    <property type="entry name" value="TRANSCRIPTIONAL REGULATORY PROTEIN BAER"/>
    <property type="match status" value="1"/>
</dbReference>
<dbReference type="SUPFAM" id="SSF52172">
    <property type="entry name" value="CheY-like"/>
    <property type="match status" value="1"/>
</dbReference>